<dbReference type="AlphaFoldDB" id="A0A518EZM4"/>
<protein>
    <recommendedName>
        <fullName evidence="2">DUF1565 domain-containing protein</fullName>
    </recommendedName>
</protein>
<dbReference type="RefSeq" id="WP_145204016.1">
    <property type="nucleotide sequence ID" value="NZ_CP036434.1"/>
</dbReference>
<evidence type="ECO:0000313" key="4">
    <source>
        <dbReference type="Proteomes" id="UP000320390"/>
    </source>
</evidence>
<dbReference type="Gene3D" id="2.160.20.10">
    <property type="entry name" value="Single-stranded right-handed beta-helix, Pectin lyase-like"/>
    <property type="match status" value="1"/>
</dbReference>
<organism evidence="3 4">
    <name type="scientific">Saltatorellus ferox</name>
    <dbReference type="NCBI Taxonomy" id="2528018"/>
    <lineage>
        <taxon>Bacteria</taxon>
        <taxon>Pseudomonadati</taxon>
        <taxon>Planctomycetota</taxon>
        <taxon>Planctomycetia</taxon>
        <taxon>Planctomycetia incertae sedis</taxon>
        <taxon>Saltatorellus</taxon>
    </lineage>
</organism>
<proteinExistence type="predicted"/>
<keyword evidence="1" id="KW-0732">Signal</keyword>
<evidence type="ECO:0000256" key="1">
    <source>
        <dbReference type="SAM" id="SignalP"/>
    </source>
</evidence>
<reference evidence="3 4" key="1">
    <citation type="submission" date="2019-02" db="EMBL/GenBank/DDBJ databases">
        <title>Deep-cultivation of Planctomycetes and their phenomic and genomic characterization uncovers novel biology.</title>
        <authorList>
            <person name="Wiegand S."/>
            <person name="Jogler M."/>
            <person name="Boedeker C."/>
            <person name="Pinto D."/>
            <person name="Vollmers J."/>
            <person name="Rivas-Marin E."/>
            <person name="Kohn T."/>
            <person name="Peeters S.H."/>
            <person name="Heuer A."/>
            <person name="Rast P."/>
            <person name="Oberbeckmann S."/>
            <person name="Bunk B."/>
            <person name="Jeske O."/>
            <person name="Meyerdierks A."/>
            <person name="Storesund J.E."/>
            <person name="Kallscheuer N."/>
            <person name="Luecker S."/>
            <person name="Lage O.M."/>
            <person name="Pohl T."/>
            <person name="Merkel B.J."/>
            <person name="Hornburger P."/>
            <person name="Mueller R.-W."/>
            <person name="Bruemmer F."/>
            <person name="Labrenz M."/>
            <person name="Spormann A.M."/>
            <person name="Op den Camp H."/>
            <person name="Overmann J."/>
            <person name="Amann R."/>
            <person name="Jetten M.S.M."/>
            <person name="Mascher T."/>
            <person name="Medema M.H."/>
            <person name="Devos D.P."/>
            <person name="Kaster A.-K."/>
            <person name="Ovreas L."/>
            <person name="Rohde M."/>
            <person name="Galperin M.Y."/>
            <person name="Jogler C."/>
        </authorList>
    </citation>
    <scope>NUCLEOTIDE SEQUENCE [LARGE SCALE GENOMIC DNA]</scope>
    <source>
        <strain evidence="3 4">Poly30</strain>
    </source>
</reference>
<dbReference type="InterPro" id="IPR011459">
    <property type="entry name" value="DUF1565"/>
</dbReference>
<feature type="domain" description="DUF1565" evidence="2">
    <location>
        <begin position="32"/>
        <end position="116"/>
    </location>
</feature>
<evidence type="ECO:0000259" key="2">
    <source>
        <dbReference type="Pfam" id="PF07602"/>
    </source>
</evidence>
<dbReference type="Proteomes" id="UP000320390">
    <property type="component" value="Chromosome"/>
</dbReference>
<feature type="signal peptide" evidence="1">
    <location>
        <begin position="1"/>
        <end position="24"/>
    </location>
</feature>
<gene>
    <name evidence="3" type="ORF">Poly30_50770</name>
</gene>
<evidence type="ECO:0000313" key="3">
    <source>
        <dbReference type="EMBL" id="QDV09519.1"/>
    </source>
</evidence>
<dbReference type="OrthoDB" id="9760240at2"/>
<sequence length="513" mass="53233" precursor="true">MPIPMLRLAVLLLAGSIATGQALAQRIWVDAVHGSDSNDGLTLATAFKTLTKAMEGSDQPPNRHVNVRPGIYDGSNGESFPIEIGTYRRVFGSNGAIIDGGGASVAVRAAGSGFSPPQKLYDFEIRHAGLGLELTKASILTQGLHVHDCDIGVRGSYQTTLSGPTSLGISSSLIEDCRVGVETFGSTRFASGLLKIRNIQEDGLRMHWSGTTAGAGLAMSRVCIEDCGDAAVRVQLEAPDPLDLSVEACLLTDCGIGLVLDDPAGQGQFGGYVRRLTLASHRIGLTAAYSASSTLRLRGILLADNVLDVDAGTTALDIEDSLLEGGQYAGAPGVIQGDPSFVHAAGKDYALRAGSPAIDGIRSQPYYLSIPSFNQVDTSDGDLDARVGDDIGALEFATLRGSDVTASGAPYEVQVFGKPGTTAQLFTARTFPAVIGTYLRTPSGLQGLDPDTLRLLGTVTVPSGGAPGVLQIPISSDPALIGTSLFLQAALPSSASPTGMAWSNRLRALIQAP</sequence>
<accession>A0A518EZM4</accession>
<name>A0A518EZM4_9BACT</name>
<dbReference type="InterPro" id="IPR012334">
    <property type="entry name" value="Pectin_lyas_fold"/>
</dbReference>
<dbReference type="Pfam" id="PF07602">
    <property type="entry name" value="DUF1565"/>
    <property type="match status" value="1"/>
</dbReference>
<keyword evidence="4" id="KW-1185">Reference proteome</keyword>
<dbReference type="SUPFAM" id="SSF51126">
    <property type="entry name" value="Pectin lyase-like"/>
    <property type="match status" value="1"/>
</dbReference>
<dbReference type="InterPro" id="IPR011050">
    <property type="entry name" value="Pectin_lyase_fold/virulence"/>
</dbReference>
<dbReference type="EMBL" id="CP036434">
    <property type="protein sequence ID" value="QDV09519.1"/>
    <property type="molecule type" value="Genomic_DNA"/>
</dbReference>
<feature type="chain" id="PRO_5021833053" description="DUF1565 domain-containing protein" evidence="1">
    <location>
        <begin position="25"/>
        <end position="513"/>
    </location>
</feature>